<evidence type="ECO:0000259" key="2">
    <source>
        <dbReference type="PROSITE" id="PS50158"/>
    </source>
</evidence>
<dbReference type="Gene3D" id="2.40.70.10">
    <property type="entry name" value="Acid Proteases"/>
    <property type="match status" value="1"/>
</dbReference>
<reference evidence="3 4" key="1">
    <citation type="submission" date="2020-04" db="EMBL/GenBank/DDBJ databases">
        <title>Perkinsus olseni comparative genomics.</title>
        <authorList>
            <person name="Bogema D.R."/>
        </authorList>
    </citation>
    <scope>NUCLEOTIDE SEQUENCE [LARGE SCALE GENOMIC DNA]</scope>
    <source>
        <strain evidence="3 4">ATCC PRA-207</strain>
    </source>
</reference>
<dbReference type="Gene3D" id="3.30.70.270">
    <property type="match status" value="1"/>
</dbReference>
<dbReference type="InterPro" id="IPR055475">
    <property type="entry name" value="DUF7047"/>
</dbReference>
<dbReference type="InterPro" id="IPR036875">
    <property type="entry name" value="Znf_CCHC_sf"/>
</dbReference>
<dbReference type="InterPro" id="IPR001878">
    <property type="entry name" value="Znf_CCHC"/>
</dbReference>
<dbReference type="InterPro" id="IPR043128">
    <property type="entry name" value="Rev_trsase/Diguanyl_cyclase"/>
</dbReference>
<keyword evidence="1" id="KW-0862">Zinc</keyword>
<dbReference type="Pfam" id="PF00098">
    <property type="entry name" value="zf-CCHC"/>
    <property type="match status" value="1"/>
</dbReference>
<evidence type="ECO:0000313" key="4">
    <source>
        <dbReference type="Proteomes" id="UP000553632"/>
    </source>
</evidence>
<name>A0A7J6UND2_PEROL</name>
<feature type="domain" description="CCHC-type" evidence="2">
    <location>
        <begin position="213"/>
        <end position="228"/>
    </location>
</feature>
<organism evidence="3 4">
    <name type="scientific">Perkinsus olseni</name>
    <name type="common">Perkinsus atlanticus</name>
    <dbReference type="NCBI Taxonomy" id="32597"/>
    <lineage>
        <taxon>Eukaryota</taxon>
        <taxon>Sar</taxon>
        <taxon>Alveolata</taxon>
        <taxon>Perkinsozoa</taxon>
        <taxon>Perkinsea</taxon>
        <taxon>Perkinsida</taxon>
        <taxon>Perkinsidae</taxon>
        <taxon>Perkinsus</taxon>
    </lineage>
</organism>
<dbReference type="CDD" id="cd00303">
    <property type="entry name" value="retropepsin_like"/>
    <property type="match status" value="1"/>
</dbReference>
<dbReference type="SMART" id="SM00343">
    <property type="entry name" value="ZnF_C2HC"/>
    <property type="match status" value="2"/>
</dbReference>
<dbReference type="AlphaFoldDB" id="A0A7J6UND2"/>
<dbReference type="InterPro" id="IPR021109">
    <property type="entry name" value="Peptidase_aspartic_dom_sf"/>
</dbReference>
<dbReference type="Pfam" id="PF23088">
    <property type="entry name" value="DUF7047"/>
    <property type="match status" value="1"/>
</dbReference>
<gene>
    <name evidence="3" type="ORF">FOZ63_000243</name>
</gene>
<feature type="non-terminal residue" evidence="3">
    <location>
        <position position="1"/>
    </location>
</feature>
<dbReference type="GO" id="GO:0008270">
    <property type="term" value="F:zinc ion binding"/>
    <property type="evidence" value="ECO:0007669"/>
    <property type="project" value="UniProtKB-KW"/>
</dbReference>
<feature type="domain" description="CCHC-type" evidence="2">
    <location>
        <begin position="176"/>
        <end position="189"/>
    </location>
</feature>
<feature type="non-terminal residue" evidence="3">
    <location>
        <position position="799"/>
    </location>
</feature>
<keyword evidence="1" id="KW-0479">Metal-binding</keyword>
<evidence type="ECO:0000313" key="3">
    <source>
        <dbReference type="EMBL" id="KAF4758809.1"/>
    </source>
</evidence>
<evidence type="ECO:0000256" key="1">
    <source>
        <dbReference type="PROSITE-ProRule" id="PRU00047"/>
    </source>
</evidence>
<dbReference type="Gene3D" id="3.10.10.10">
    <property type="entry name" value="HIV Type 1 Reverse Transcriptase, subunit A, domain 1"/>
    <property type="match status" value="1"/>
</dbReference>
<dbReference type="Proteomes" id="UP000553632">
    <property type="component" value="Unassembled WGS sequence"/>
</dbReference>
<dbReference type="PANTHER" id="PTHR46888">
    <property type="entry name" value="ZINC KNUCKLE DOMAINCONTAINING PROTEIN-RELATED"/>
    <property type="match status" value="1"/>
</dbReference>
<keyword evidence="4" id="KW-1185">Reference proteome</keyword>
<dbReference type="SUPFAM" id="SSF57756">
    <property type="entry name" value="Retrovirus zinc finger-like domains"/>
    <property type="match status" value="1"/>
</dbReference>
<dbReference type="SUPFAM" id="SSF56672">
    <property type="entry name" value="DNA/RNA polymerases"/>
    <property type="match status" value="1"/>
</dbReference>
<sequence length="799" mass="88917">DGDFALWLREFDTVGEASRWNPRQKAQYLVLFMKGSAKDVARQALDEVEDEAENDRVYTHVVRRLGQAFSLKTGEAWRLLTTRSWRDEDTVDGVLAEFKRYLRVLGVTSTAASDILLKESIMKSLPPEVRRAVEAFEEDGKELSLNDVTAKARTLLKVLPKPTQQVAAAVTSGKYCYACKTTGHTAKECGRGGVQPKSQQKKQDKANGVKRVKCFACHQRGHFARDCPTRSDAKQAAGAAHVEKDFPKARRSSDEAVLQMLDAAVDTGCDISLVSSEFVKGLGVPIDTTSPMMTLTQMDGTGQLQTLGVVKLVVTYHKVGMEGVMRASHFFHVVTATVFGPVVIGADFASVYLQGMRWDGTGRVCVGGATRTSSLGDTTGDSVVEQHRVGNLLGVHAQVFESNRVVITADDFILSKDRDDSHFTCKWIWLHGEPPSPMVGANRGDYNPSLTVEEEGQVKAEVEKMISNDWIAPFDGDVHNILPWVLVSQQHKRSTPLNQLIKSEPVRGIVNCAETLHRWRSVTRGFTLDVTKCYYAIKMCPSTFKYLCVMIDQRVHIMKVLPFGLSIAPKVATSLISWLLRDIPYPISSFIDDIIIEDQGGKIDAETKADPESVRLVRTALAEGNMYCKETCAIDDSTRVLGLDLYKKDGRLWWRRRDDLHLNLELSEPVTRRELAAWCGRLVGHVPIARWLRPHAAVLLRLTSRGGWDEVVDDIIIDLVRCVQEKLQCEGDPSSGVWYCPTPGSTDVVAWHIESDASGLAMAATLSYELVTGERLYVRDACWLLDRKASLRHVNINEL</sequence>
<dbReference type="PROSITE" id="PS50158">
    <property type="entry name" value="ZF_CCHC"/>
    <property type="match status" value="2"/>
</dbReference>
<keyword evidence="1" id="KW-0863">Zinc-finger</keyword>
<dbReference type="Gene3D" id="4.10.60.10">
    <property type="entry name" value="Zinc finger, CCHC-type"/>
    <property type="match status" value="1"/>
</dbReference>
<proteinExistence type="predicted"/>
<protein>
    <recommendedName>
        <fullName evidence="2">CCHC-type domain-containing protein</fullName>
    </recommendedName>
</protein>
<dbReference type="PANTHER" id="PTHR46888:SF1">
    <property type="entry name" value="RIBONUCLEASE H"/>
    <property type="match status" value="1"/>
</dbReference>
<comment type="caution">
    <text evidence="3">The sequence shown here is derived from an EMBL/GenBank/DDBJ whole genome shotgun (WGS) entry which is preliminary data.</text>
</comment>
<dbReference type="EMBL" id="JABANO010000955">
    <property type="protein sequence ID" value="KAF4758809.1"/>
    <property type="molecule type" value="Genomic_DNA"/>
</dbReference>
<accession>A0A7J6UND2</accession>
<dbReference type="GO" id="GO:0003676">
    <property type="term" value="F:nucleic acid binding"/>
    <property type="evidence" value="ECO:0007669"/>
    <property type="project" value="InterPro"/>
</dbReference>
<dbReference type="InterPro" id="IPR043502">
    <property type="entry name" value="DNA/RNA_pol_sf"/>
</dbReference>